<protein>
    <recommendedName>
        <fullName evidence="2">AP2/ERF domain-containing protein</fullName>
    </recommendedName>
</protein>
<organism evidence="1">
    <name type="scientific">marine sediment metagenome</name>
    <dbReference type="NCBI Taxonomy" id="412755"/>
    <lineage>
        <taxon>unclassified sequences</taxon>
        <taxon>metagenomes</taxon>
        <taxon>ecological metagenomes</taxon>
    </lineage>
</organism>
<comment type="caution">
    <text evidence="1">The sequence shown here is derived from an EMBL/GenBank/DDBJ whole genome shotgun (WGS) entry which is preliminary data.</text>
</comment>
<dbReference type="AlphaFoldDB" id="X1JM50"/>
<evidence type="ECO:0000313" key="1">
    <source>
        <dbReference type="EMBL" id="GAH95147.1"/>
    </source>
</evidence>
<sequence length="59" mass="6661">MSYVYRGNEHGLWTVGYYSPDGNWHTESDHSSREAAAARVHYLNGGNDPEKPSKLHGEE</sequence>
<evidence type="ECO:0008006" key="2">
    <source>
        <dbReference type="Google" id="ProtNLM"/>
    </source>
</evidence>
<name>X1JM50_9ZZZZ</name>
<accession>X1JM50</accession>
<reference evidence="1" key="1">
    <citation type="journal article" date="2014" name="Front. Microbiol.">
        <title>High frequency of phylogenetically diverse reductive dehalogenase-homologous genes in deep subseafloor sedimentary metagenomes.</title>
        <authorList>
            <person name="Kawai M."/>
            <person name="Futagami T."/>
            <person name="Toyoda A."/>
            <person name="Takaki Y."/>
            <person name="Nishi S."/>
            <person name="Hori S."/>
            <person name="Arai W."/>
            <person name="Tsubouchi T."/>
            <person name="Morono Y."/>
            <person name="Uchiyama I."/>
            <person name="Ito T."/>
            <person name="Fujiyama A."/>
            <person name="Inagaki F."/>
            <person name="Takami H."/>
        </authorList>
    </citation>
    <scope>NUCLEOTIDE SEQUENCE</scope>
    <source>
        <strain evidence="1">Expedition CK06-06</strain>
    </source>
</reference>
<proteinExistence type="predicted"/>
<dbReference type="EMBL" id="BARV01000212">
    <property type="protein sequence ID" value="GAH95147.1"/>
    <property type="molecule type" value="Genomic_DNA"/>
</dbReference>
<gene>
    <name evidence="1" type="ORF">S06H3_00953</name>
</gene>